<gene>
    <name evidence="6" type="ORF">ACFSKO_10115</name>
</gene>
<evidence type="ECO:0000256" key="3">
    <source>
        <dbReference type="ARBA" id="ARBA00023125"/>
    </source>
</evidence>
<dbReference type="InterPro" id="IPR005119">
    <property type="entry name" value="LysR_subst-bd"/>
</dbReference>
<reference evidence="7" key="1">
    <citation type="journal article" date="2019" name="Int. J. Syst. Evol. Microbiol.">
        <title>The Global Catalogue of Microorganisms (GCM) 10K type strain sequencing project: providing services to taxonomists for standard genome sequencing and annotation.</title>
        <authorList>
            <consortium name="The Broad Institute Genomics Platform"/>
            <consortium name="The Broad Institute Genome Sequencing Center for Infectious Disease"/>
            <person name="Wu L."/>
            <person name="Ma J."/>
        </authorList>
    </citation>
    <scope>NUCLEOTIDE SEQUENCE [LARGE SCALE GENOMIC DNA]</scope>
    <source>
        <strain evidence="7">CGMCC 4.7192</strain>
    </source>
</reference>
<keyword evidence="4" id="KW-0804">Transcription</keyword>
<dbReference type="InterPro" id="IPR036388">
    <property type="entry name" value="WH-like_DNA-bd_sf"/>
</dbReference>
<evidence type="ECO:0000259" key="5">
    <source>
        <dbReference type="PROSITE" id="PS50931"/>
    </source>
</evidence>
<dbReference type="Gene3D" id="1.10.10.10">
    <property type="entry name" value="Winged helix-like DNA-binding domain superfamily/Winged helix DNA-binding domain"/>
    <property type="match status" value="1"/>
</dbReference>
<keyword evidence="3" id="KW-0238">DNA-binding</keyword>
<comment type="similarity">
    <text evidence="1">Belongs to the LysR transcriptional regulatory family.</text>
</comment>
<keyword evidence="7" id="KW-1185">Reference proteome</keyword>
<organism evidence="6 7">
    <name type="scientific">Kiloniella antarctica</name>
    <dbReference type="NCBI Taxonomy" id="1550907"/>
    <lineage>
        <taxon>Bacteria</taxon>
        <taxon>Pseudomonadati</taxon>
        <taxon>Pseudomonadota</taxon>
        <taxon>Alphaproteobacteria</taxon>
        <taxon>Rhodospirillales</taxon>
        <taxon>Kiloniellaceae</taxon>
        <taxon>Kiloniella</taxon>
    </lineage>
</organism>
<accession>A0ABW5BK07</accession>
<evidence type="ECO:0000256" key="1">
    <source>
        <dbReference type="ARBA" id="ARBA00009437"/>
    </source>
</evidence>
<dbReference type="InterPro" id="IPR050389">
    <property type="entry name" value="LysR-type_TF"/>
</dbReference>
<dbReference type="EMBL" id="JBHUII010000004">
    <property type="protein sequence ID" value="MFD2205969.1"/>
    <property type="molecule type" value="Genomic_DNA"/>
</dbReference>
<dbReference type="PROSITE" id="PS50931">
    <property type="entry name" value="HTH_LYSR"/>
    <property type="match status" value="1"/>
</dbReference>
<dbReference type="Gene3D" id="3.40.190.10">
    <property type="entry name" value="Periplasmic binding protein-like II"/>
    <property type="match status" value="2"/>
</dbReference>
<dbReference type="Pfam" id="PF00126">
    <property type="entry name" value="HTH_1"/>
    <property type="match status" value="1"/>
</dbReference>
<evidence type="ECO:0000313" key="7">
    <source>
        <dbReference type="Proteomes" id="UP001597294"/>
    </source>
</evidence>
<name>A0ABW5BK07_9PROT</name>
<evidence type="ECO:0000256" key="2">
    <source>
        <dbReference type="ARBA" id="ARBA00023015"/>
    </source>
</evidence>
<dbReference type="SUPFAM" id="SSF46785">
    <property type="entry name" value="Winged helix' DNA-binding domain"/>
    <property type="match status" value="1"/>
</dbReference>
<keyword evidence="2" id="KW-0805">Transcription regulation</keyword>
<dbReference type="InterPro" id="IPR011991">
    <property type="entry name" value="ArsR-like_HTH"/>
</dbReference>
<dbReference type="RefSeq" id="WP_380251096.1">
    <property type="nucleotide sequence ID" value="NZ_JBHUII010000004.1"/>
</dbReference>
<feature type="domain" description="HTH lysR-type" evidence="5">
    <location>
        <begin position="12"/>
        <end position="69"/>
    </location>
</feature>
<dbReference type="InterPro" id="IPR000847">
    <property type="entry name" value="LysR_HTH_N"/>
</dbReference>
<protein>
    <submittedName>
        <fullName evidence="6">LysR family transcriptional regulator</fullName>
    </submittedName>
</protein>
<dbReference type="PANTHER" id="PTHR30118:SF15">
    <property type="entry name" value="TRANSCRIPTIONAL REGULATORY PROTEIN"/>
    <property type="match status" value="1"/>
</dbReference>
<dbReference type="CDD" id="cd00090">
    <property type="entry name" value="HTH_ARSR"/>
    <property type="match status" value="1"/>
</dbReference>
<dbReference type="Pfam" id="PF03466">
    <property type="entry name" value="LysR_substrate"/>
    <property type="match status" value="1"/>
</dbReference>
<evidence type="ECO:0000256" key="4">
    <source>
        <dbReference type="ARBA" id="ARBA00023163"/>
    </source>
</evidence>
<dbReference type="PANTHER" id="PTHR30118">
    <property type="entry name" value="HTH-TYPE TRANSCRIPTIONAL REGULATOR LEUO-RELATED"/>
    <property type="match status" value="1"/>
</dbReference>
<sequence length="303" mass="34294">MTITSSKNVQRLELKQLRILKALLCERNVSRVANSVGLTQQAVSDQLRKMREIFEDPLFVRTSNGLIPTPTAEQLGERLEKILSEVEGLFDEAEFDLATIDKVFTIAATDYAQLVILPHLLPKIWRDAPNLKINLEDFDIDNLHNEMVTGKVDLALAFPSFVSESYPRISLFKEHHICVASKESHLAGHQLSLVDIAAIPQIIVSQSRPDFRGSIDTLFEEQGMKRNVIMSAPCFSVVPHYIKNSDAIAFIPSRSMPKDGLIELNLEENTLEFEVIAAWHSRSNHDPLHNWVLSLLKEEFSRN</sequence>
<comment type="caution">
    <text evidence="6">The sequence shown here is derived from an EMBL/GenBank/DDBJ whole genome shotgun (WGS) entry which is preliminary data.</text>
</comment>
<evidence type="ECO:0000313" key="6">
    <source>
        <dbReference type="EMBL" id="MFD2205969.1"/>
    </source>
</evidence>
<dbReference type="InterPro" id="IPR036390">
    <property type="entry name" value="WH_DNA-bd_sf"/>
</dbReference>
<dbReference type="SUPFAM" id="SSF53850">
    <property type="entry name" value="Periplasmic binding protein-like II"/>
    <property type="match status" value="1"/>
</dbReference>
<proteinExistence type="inferred from homology"/>
<dbReference type="Proteomes" id="UP001597294">
    <property type="component" value="Unassembled WGS sequence"/>
</dbReference>